<sequence>STTGLRQVRGQELNLARVKEERDAYHSGWRGHSQDRRYALPSPVEDDDVDGDELDDDLPCNMTFSSVDRDGYSRLSNGQYGSVQISNGGGGSAVSSPAEESPEAAYIPTRFQVVNSGTYESKHRKPLVRYHECQKNHAASMGGHAVDGCGEFLPGGKEGTLEALKCAACFCHRNFHRREFLTSDACSCGASRSQAIAFATPYTHNPAMRPISPGVRESKGHQPPSSADISPHAHMILPLTQFEDDEEDDDDEPPQHRGPSSSKKKRFRTKFTPEQKERMFYFAETLGWRISKHDEDAVDSFCSDVGVKRNVFKVWMHNNKHNPRKRQNGGSELDRNCDSPPDY</sequence>
<dbReference type="GO" id="GO:0050793">
    <property type="term" value="P:regulation of developmental process"/>
    <property type="evidence" value="ECO:0007669"/>
    <property type="project" value="TreeGrafter"/>
</dbReference>
<evidence type="ECO:0000256" key="1">
    <source>
        <dbReference type="ARBA" id="ARBA00004123"/>
    </source>
</evidence>
<keyword evidence="2" id="KW-0479">Metal-binding</keyword>
<keyword evidence="5" id="KW-0805">Transcription regulation</keyword>
<dbReference type="InterPro" id="IPR006456">
    <property type="entry name" value="ZF_HD_homeobox_Cys/His_dimer"/>
</dbReference>
<proteinExistence type="predicted"/>
<accession>A0A9D4Z8Z0</accession>
<evidence type="ECO:0000256" key="2">
    <source>
        <dbReference type="ARBA" id="ARBA00022723"/>
    </source>
</evidence>
<feature type="region of interest" description="Disordered" evidence="10">
    <location>
        <begin position="318"/>
        <end position="343"/>
    </location>
</feature>
<dbReference type="GO" id="GO:0003700">
    <property type="term" value="F:DNA-binding transcription factor activity"/>
    <property type="evidence" value="ECO:0007669"/>
    <property type="project" value="TreeGrafter"/>
</dbReference>
<evidence type="ECO:0000256" key="8">
    <source>
        <dbReference type="ARBA" id="ARBA00023163"/>
    </source>
</evidence>
<dbReference type="EMBL" id="JABFUD020000018">
    <property type="protein sequence ID" value="KAI5065994.1"/>
    <property type="molecule type" value="Genomic_DNA"/>
</dbReference>
<dbReference type="Proteomes" id="UP000886520">
    <property type="component" value="Chromosome 18"/>
</dbReference>
<evidence type="ECO:0000259" key="11">
    <source>
        <dbReference type="PROSITE" id="PS51523"/>
    </source>
</evidence>
<organism evidence="12 13">
    <name type="scientific">Adiantum capillus-veneris</name>
    <name type="common">Maidenhair fern</name>
    <dbReference type="NCBI Taxonomy" id="13818"/>
    <lineage>
        <taxon>Eukaryota</taxon>
        <taxon>Viridiplantae</taxon>
        <taxon>Streptophyta</taxon>
        <taxon>Embryophyta</taxon>
        <taxon>Tracheophyta</taxon>
        <taxon>Polypodiopsida</taxon>
        <taxon>Polypodiidae</taxon>
        <taxon>Polypodiales</taxon>
        <taxon>Pteridineae</taxon>
        <taxon>Pteridaceae</taxon>
        <taxon>Vittarioideae</taxon>
        <taxon>Adiantum</taxon>
    </lineage>
</organism>
<keyword evidence="13" id="KW-1185">Reference proteome</keyword>
<dbReference type="SUPFAM" id="SSF46689">
    <property type="entry name" value="Homeodomain-like"/>
    <property type="match status" value="1"/>
</dbReference>
<feature type="region of interest" description="Disordered" evidence="10">
    <location>
        <begin position="78"/>
        <end position="101"/>
    </location>
</feature>
<dbReference type="FunFam" id="1.10.10.60:FF:000257">
    <property type="entry name" value="Zinc-finger homeodomain protein 2"/>
    <property type="match status" value="1"/>
</dbReference>
<evidence type="ECO:0000256" key="5">
    <source>
        <dbReference type="ARBA" id="ARBA00023015"/>
    </source>
</evidence>
<dbReference type="GO" id="GO:0005634">
    <property type="term" value="C:nucleus"/>
    <property type="evidence" value="ECO:0007669"/>
    <property type="project" value="UniProtKB-SubCell"/>
</dbReference>
<dbReference type="PROSITE" id="PS51523">
    <property type="entry name" value="ZF_HD_DIMER"/>
    <property type="match status" value="1"/>
</dbReference>
<keyword evidence="7" id="KW-0371">Homeobox</keyword>
<feature type="region of interest" description="Disordered" evidence="10">
    <location>
        <begin position="19"/>
        <end position="62"/>
    </location>
</feature>
<evidence type="ECO:0000256" key="3">
    <source>
        <dbReference type="ARBA" id="ARBA00022771"/>
    </source>
</evidence>
<evidence type="ECO:0000256" key="10">
    <source>
        <dbReference type="SAM" id="MobiDB-lite"/>
    </source>
</evidence>
<evidence type="ECO:0000313" key="12">
    <source>
        <dbReference type="EMBL" id="KAI5065994.1"/>
    </source>
</evidence>
<feature type="compositionally biased region" description="Basic residues" evidence="10">
    <location>
        <begin position="318"/>
        <end position="327"/>
    </location>
</feature>
<dbReference type="GO" id="GO:0000976">
    <property type="term" value="F:transcription cis-regulatory region binding"/>
    <property type="evidence" value="ECO:0007669"/>
    <property type="project" value="TreeGrafter"/>
</dbReference>
<dbReference type="NCBIfam" id="TIGR01566">
    <property type="entry name" value="ZF_HD_prot_N"/>
    <property type="match status" value="1"/>
</dbReference>
<protein>
    <recommendedName>
        <fullName evidence="11">ZF-HD dimerization-type domain-containing protein</fullName>
    </recommendedName>
</protein>
<dbReference type="AlphaFoldDB" id="A0A9D4Z8Z0"/>
<name>A0A9D4Z8Z0_ADICA</name>
<evidence type="ECO:0000256" key="4">
    <source>
        <dbReference type="ARBA" id="ARBA00022833"/>
    </source>
</evidence>
<comment type="caution">
    <text evidence="12">The sequence shown here is derived from an EMBL/GenBank/DDBJ whole genome shotgun (WGS) entry which is preliminary data.</text>
</comment>
<dbReference type="Gene3D" id="1.10.10.60">
    <property type="entry name" value="Homeodomain-like"/>
    <property type="match status" value="1"/>
</dbReference>
<keyword evidence="4" id="KW-0862">Zinc</keyword>
<feature type="domain" description="ZF-HD dimerization-type" evidence="11">
    <location>
        <begin position="130"/>
        <end position="179"/>
    </location>
</feature>
<dbReference type="InterPro" id="IPR006455">
    <property type="entry name" value="Homeodomain_ZF_HD"/>
</dbReference>
<comment type="subcellular location">
    <subcellularLocation>
        <location evidence="1">Nucleus</location>
    </subcellularLocation>
</comment>
<dbReference type="PANTHER" id="PTHR31948:SF140">
    <property type="entry name" value="ZINC-FINGER HOMEODOMAIN PROTEIN 2"/>
    <property type="match status" value="1"/>
</dbReference>
<keyword evidence="3" id="KW-0863">Zinc-finger</keyword>
<dbReference type="PANTHER" id="PTHR31948">
    <property type="entry name" value="ZINC-FINGER HOMEODOMAIN PROTEIN 2"/>
    <property type="match status" value="1"/>
</dbReference>
<feature type="region of interest" description="Disordered" evidence="10">
    <location>
        <begin position="244"/>
        <end position="270"/>
    </location>
</feature>
<keyword evidence="8" id="KW-0804">Transcription</keyword>
<feature type="non-terminal residue" evidence="12">
    <location>
        <position position="343"/>
    </location>
</feature>
<evidence type="ECO:0000256" key="9">
    <source>
        <dbReference type="ARBA" id="ARBA00023242"/>
    </source>
</evidence>
<reference evidence="12" key="1">
    <citation type="submission" date="2021-01" db="EMBL/GenBank/DDBJ databases">
        <title>Adiantum capillus-veneris genome.</title>
        <authorList>
            <person name="Fang Y."/>
            <person name="Liao Q."/>
        </authorList>
    </citation>
    <scope>NUCLEOTIDE SEQUENCE</scope>
    <source>
        <strain evidence="12">H3</strain>
        <tissue evidence="12">Leaf</tissue>
    </source>
</reference>
<dbReference type="NCBIfam" id="TIGR01565">
    <property type="entry name" value="homeo_ZF_HD"/>
    <property type="match status" value="1"/>
</dbReference>
<evidence type="ECO:0000256" key="7">
    <source>
        <dbReference type="ARBA" id="ARBA00023155"/>
    </source>
</evidence>
<dbReference type="GO" id="GO:0008270">
    <property type="term" value="F:zinc ion binding"/>
    <property type="evidence" value="ECO:0007669"/>
    <property type="project" value="UniProtKB-KW"/>
</dbReference>
<dbReference type="Pfam" id="PF04770">
    <property type="entry name" value="ZF-HD_dimer"/>
    <property type="match status" value="1"/>
</dbReference>
<keyword evidence="6" id="KW-0238">DNA-binding</keyword>
<feature type="region of interest" description="Disordered" evidence="10">
    <location>
        <begin position="204"/>
        <end position="232"/>
    </location>
</feature>
<evidence type="ECO:0000256" key="6">
    <source>
        <dbReference type="ARBA" id="ARBA00023125"/>
    </source>
</evidence>
<evidence type="ECO:0000313" key="13">
    <source>
        <dbReference type="Proteomes" id="UP000886520"/>
    </source>
</evidence>
<keyword evidence="9" id="KW-0539">Nucleus</keyword>
<dbReference type="InterPro" id="IPR009057">
    <property type="entry name" value="Homeodomain-like_sf"/>
</dbReference>
<feature type="compositionally biased region" description="Acidic residues" evidence="10">
    <location>
        <begin position="44"/>
        <end position="58"/>
    </location>
</feature>
<dbReference type="OrthoDB" id="1921929at2759"/>
<gene>
    <name evidence="12" type="ORF">GOP47_0018618</name>
</gene>